<protein>
    <submittedName>
        <fullName evidence="7">Glycoside hydrolase</fullName>
    </submittedName>
</protein>
<evidence type="ECO:0000256" key="1">
    <source>
        <dbReference type="ARBA" id="ARBA00009865"/>
    </source>
</evidence>
<dbReference type="AlphaFoldDB" id="A0A344TDD5"/>
<dbReference type="InterPro" id="IPR023296">
    <property type="entry name" value="Glyco_hydro_beta-prop_sf"/>
</dbReference>
<keyword evidence="3 5" id="KW-0326">Glycosidase</keyword>
<dbReference type="GO" id="GO:0005975">
    <property type="term" value="P:carbohydrate metabolic process"/>
    <property type="evidence" value="ECO:0007669"/>
    <property type="project" value="InterPro"/>
</dbReference>
<reference evidence="7 8" key="1">
    <citation type="submission" date="2018-07" db="EMBL/GenBank/DDBJ databases">
        <title>Genome sequencing of Runella.</title>
        <authorList>
            <person name="Baek M.-G."/>
            <person name="Yi H."/>
        </authorList>
    </citation>
    <scope>NUCLEOTIDE SEQUENCE [LARGE SCALE GENOMIC DNA]</scope>
    <source>
        <strain evidence="7 8">HYN0085</strain>
    </source>
</reference>
<dbReference type="GO" id="GO:0004553">
    <property type="term" value="F:hydrolase activity, hydrolyzing O-glycosyl compounds"/>
    <property type="evidence" value="ECO:0007669"/>
    <property type="project" value="InterPro"/>
</dbReference>
<dbReference type="Gene3D" id="2.115.10.20">
    <property type="entry name" value="Glycosyl hydrolase domain, family 43"/>
    <property type="match status" value="3"/>
</dbReference>
<feature type="site" description="Important for catalytic activity, responsible for pKa modulation of the active site Glu and correct orientation of both the proton donor and substrate" evidence="4">
    <location>
        <position position="166"/>
    </location>
</feature>
<keyword evidence="8" id="KW-1185">Reference proteome</keyword>
<dbReference type="SUPFAM" id="SSF75005">
    <property type="entry name" value="Arabinanase/levansucrase/invertase"/>
    <property type="match status" value="1"/>
</dbReference>
<evidence type="ECO:0000313" key="7">
    <source>
        <dbReference type="EMBL" id="AXE16656.1"/>
    </source>
</evidence>
<dbReference type="Proteomes" id="UP000251993">
    <property type="component" value="Chromosome"/>
</dbReference>
<feature type="transmembrane region" description="Helical" evidence="6">
    <location>
        <begin position="12"/>
        <end position="30"/>
    </location>
</feature>
<evidence type="ECO:0000313" key="8">
    <source>
        <dbReference type="Proteomes" id="UP000251993"/>
    </source>
</evidence>
<evidence type="ECO:0000256" key="3">
    <source>
        <dbReference type="ARBA" id="ARBA00023295"/>
    </source>
</evidence>
<dbReference type="PANTHER" id="PTHR35279">
    <property type="match status" value="1"/>
</dbReference>
<comment type="similarity">
    <text evidence="1 5">Belongs to the glycosyl hydrolase 43 family.</text>
</comment>
<proteinExistence type="inferred from homology"/>
<evidence type="ECO:0000256" key="5">
    <source>
        <dbReference type="RuleBase" id="RU361187"/>
    </source>
</evidence>
<name>A0A344TDD5_9BACT</name>
<dbReference type="OrthoDB" id="1111687at2"/>
<dbReference type="KEGG" id="run:DR864_02390"/>
<sequence>MTNEIRLNSSTLLNILLFILFMVKGEMLFAQKPEMHYGDLDIPARPYAKDPYVIFFQGKYWMYYSVPGEQFKEWYIGIATSNDLVHWEKQGNIKGQKGTVEEKGICAPGALVKDGVLHLFYQTYGNGKLDAICHAFSTNGVDFERDATNPIFRPKISDWSCGRAIDAEVIAYKNNYFLYYATRDPDYKIQQQGVAIAPITTNFDRNSWTEVPNMPMLKPELIWEKKCIEAASCIQKGQYLYMFYAGAYNNEPQQIGVARSKDGIHWKRLSEEPFLKNGDVGTWNESESGHPNIFKAQDGRYYLFFQGNNDKGKTWYLSKVEIGWNKKGPYLKK</sequence>
<dbReference type="EMBL" id="CP030850">
    <property type="protein sequence ID" value="AXE16656.1"/>
    <property type="molecule type" value="Genomic_DNA"/>
</dbReference>
<evidence type="ECO:0000256" key="6">
    <source>
        <dbReference type="SAM" id="Phobius"/>
    </source>
</evidence>
<keyword evidence="6" id="KW-0472">Membrane</keyword>
<keyword evidence="6" id="KW-0812">Transmembrane</keyword>
<dbReference type="Pfam" id="PF04616">
    <property type="entry name" value="Glyco_hydro_43"/>
    <property type="match status" value="1"/>
</dbReference>
<keyword evidence="6" id="KW-1133">Transmembrane helix</keyword>
<gene>
    <name evidence="7" type="ORF">DR864_02390</name>
</gene>
<organism evidence="7 8">
    <name type="scientific">Runella rosea</name>
    <dbReference type="NCBI Taxonomy" id="2259595"/>
    <lineage>
        <taxon>Bacteria</taxon>
        <taxon>Pseudomonadati</taxon>
        <taxon>Bacteroidota</taxon>
        <taxon>Cytophagia</taxon>
        <taxon>Cytophagales</taxon>
        <taxon>Spirosomataceae</taxon>
        <taxon>Runella</taxon>
    </lineage>
</organism>
<keyword evidence="2 5" id="KW-0378">Hydrolase</keyword>
<dbReference type="InterPro" id="IPR006710">
    <property type="entry name" value="Glyco_hydro_43"/>
</dbReference>
<dbReference type="PANTHER" id="PTHR35279:SF1">
    <property type="entry name" value="ARABINANASE_LEVANSUCRASE_INVERTASE"/>
    <property type="match status" value="1"/>
</dbReference>
<evidence type="ECO:0000256" key="2">
    <source>
        <dbReference type="ARBA" id="ARBA00022801"/>
    </source>
</evidence>
<accession>A0A344TDD5</accession>
<evidence type="ECO:0000256" key="4">
    <source>
        <dbReference type="PIRSR" id="PIRSR606710-2"/>
    </source>
</evidence>